<keyword evidence="1" id="KW-0472">Membrane</keyword>
<keyword evidence="1" id="KW-1133">Transmembrane helix</keyword>
<feature type="transmembrane region" description="Helical" evidence="1">
    <location>
        <begin position="165"/>
        <end position="183"/>
    </location>
</feature>
<evidence type="ECO:0000256" key="1">
    <source>
        <dbReference type="SAM" id="Phobius"/>
    </source>
</evidence>
<gene>
    <name evidence="2" type="ORF">Poly30_13460</name>
</gene>
<name>A0A518EP29_9BACT</name>
<dbReference type="EMBL" id="CP036434">
    <property type="protein sequence ID" value="QDV05843.1"/>
    <property type="molecule type" value="Genomic_DNA"/>
</dbReference>
<protein>
    <submittedName>
        <fullName evidence="2">Uncharacterized protein</fullName>
    </submittedName>
</protein>
<feature type="transmembrane region" description="Helical" evidence="1">
    <location>
        <begin position="110"/>
        <end position="128"/>
    </location>
</feature>
<accession>A0A518EP29</accession>
<reference evidence="2 3" key="1">
    <citation type="submission" date="2019-02" db="EMBL/GenBank/DDBJ databases">
        <title>Deep-cultivation of Planctomycetes and their phenomic and genomic characterization uncovers novel biology.</title>
        <authorList>
            <person name="Wiegand S."/>
            <person name="Jogler M."/>
            <person name="Boedeker C."/>
            <person name="Pinto D."/>
            <person name="Vollmers J."/>
            <person name="Rivas-Marin E."/>
            <person name="Kohn T."/>
            <person name="Peeters S.H."/>
            <person name="Heuer A."/>
            <person name="Rast P."/>
            <person name="Oberbeckmann S."/>
            <person name="Bunk B."/>
            <person name="Jeske O."/>
            <person name="Meyerdierks A."/>
            <person name="Storesund J.E."/>
            <person name="Kallscheuer N."/>
            <person name="Luecker S."/>
            <person name="Lage O.M."/>
            <person name="Pohl T."/>
            <person name="Merkel B.J."/>
            <person name="Hornburger P."/>
            <person name="Mueller R.-W."/>
            <person name="Bruemmer F."/>
            <person name="Labrenz M."/>
            <person name="Spormann A.M."/>
            <person name="Op den Camp H."/>
            <person name="Overmann J."/>
            <person name="Amann R."/>
            <person name="Jetten M.S.M."/>
            <person name="Mascher T."/>
            <person name="Medema M.H."/>
            <person name="Devos D.P."/>
            <person name="Kaster A.-K."/>
            <person name="Ovreas L."/>
            <person name="Rohde M."/>
            <person name="Galperin M.Y."/>
            <person name="Jogler C."/>
        </authorList>
    </citation>
    <scope>NUCLEOTIDE SEQUENCE [LARGE SCALE GENOMIC DNA]</scope>
    <source>
        <strain evidence="2 3">Poly30</strain>
    </source>
</reference>
<keyword evidence="3" id="KW-1185">Reference proteome</keyword>
<evidence type="ECO:0000313" key="3">
    <source>
        <dbReference type="Proteomes" id="UP000320390"/>
    </source>
</evidence>
<feature type="transmembrane region" description="Helical" evidence="1">
    <location>
        <begin position="77"/>
        <end position="98"/>
    </location>
</feature>
<dbReference type="AlphaFoldDB" id="A0A518EP29"/>
<evidence type="ECO:0000313" key="2">
    <source>
        <dbReference type="EMBL" id="QDV05843.1"/>
    </source>
</evidence>
<proteinExistence type="predicted"/>
<organism evidence="2 3">
    <name type="scientific">Saltatorellus ferox</name>
    <dbReference type="NCBI Taxonomy" id="2528018"/>
    <lineage>
        <taxon>Bacteria</taxon>
        <taxon>Pseudomonadati</taxon>
        <taxon>Planctomycetota</taxon>
        <taxon>Planctomycetia</taxon>
        <taxon>Planctomycetia incertae sedis</taxon>
        <taxon>Saltatorellus</taxon>
    </lineage>
</organism>
<dbReference type="Proteomes" id="UP000320390">
    <property type="component" value="Chromosome"/>
</dbReference>
<sequence length="191" mass="21361">MLTRIRELSRCLVACARRKAERNRIQTIALQHATDTLDHVAVDTFDLIRLEGARGQEHGLLWGRWFPINKPLWTSSYAVYTGGLALLALALCSALFDGPRGRILTTLARPFRVFGVNALLVFVGSGLLGRTVGSLWKLEDGRSAQKALFEGLQSGFGMDPVNASLAYALLWITGWYVILEVLYRRQIFLRV</sequence>
<keyword evidence="1" id="KW-0812">Transmembrane</keyword>